<dbReference type="EMBL" id="FRAV01000004">
    <property type="protein sequence ID" value="SHK43199.1"/>
    <property type="molecule type" value="Genomic_DNA"/>
</dbReference>
<evidence type="ECO:0000313" key="1">
    <source>
        <dbReference type="EMBL" id="SHK43199.1"/>
    </source>
</evidence>
<dbReference type="AlphaFoldDB" id="A0A1M6SEW9"/>
<gene>
    <name evidence="1" type="ORF">SAMN05444267_10048</name>
</gene>
<protein>
    <submittedName>
        <fullName evidence="1">Uncharacterized protein</fullName>
    </submittedName>
</protein>
<name>A0A1M6SEW9_9FLAO</name>
<organism evidence="1 2">
    <name type="scientific">Chryseobacterium polytrichastri</name>
    <dbReference type="NCBI Taxonomy" id="1302687"/>
    <lineage>
        <taxon>Bacteria</taxon>
        <taxon>Pseudomonadati</taxon>
        <taxon>Bacteroidota</taxon>
        <taxon>Flavobacteriia</taxon>
        <taxon>Flavobacteriales</taxon>
        <taxon>Weeksellaceae</taxon>
        <taxon>Chryseobacterium group</taxon>
        <taxon>Chryseobacterium</taxon>
    </lineage>
</organism>
<evidence type="ECO:0000313" key="2">
    <source>
        <dbReference type="Proteomes" id="UP000184364"/>
    </source>
</evidence>
<proteinExistence type="predicted"/>
<dbReference type="OrthoDB" id="1431508at2"/>
<reference evidence="2" key="1">
    <citation type="submission" date="2016-11" db="EMBL/GenBank/DDBJ databases">
        <authorList>
            <person name="Varghese N."/>
            <person name="Submissions S."/>
        </authorList>
    </citation>
    <scope>NUCLEOTIDE SEQUENCE [LARGE SCALE GENOMIC DNA]</scope>
    <source>
        <strain evidence="2">DSM 26899</strain>
    </source>
</reference>
<sequence length="149" mass="16813">MTIAFTFTTNDFEYVALEGTMDQPILHTKGKIVLPANYTVPQTVEWFENELELLLNNLQPNTVNYRLTINNVTNNYVSSVYYGQAILNLLCQKKGIEIFHVAPASIKPGKFNLPKETNVINYIEGLLGNQSAPWDKSIKTTALMALMTR</sequence>
<keyword evidence="2" id="KW-1185">Reference proteome</keyword>
<accession>A0A1M6SEW9</accession>
<dbReference type="Proteomes" id="UP000184364">
    <property type="component" value="Unassembled WGS sequence"/>
</dbReference>
<dbReference type="RefSeq" id="WP_073290871.1">
    <property type="nucleotide sequence ID" value="NZ_FRAV01000004.1"/>
</dbReference>